<dbReference type="Proteomes" id="UP001438707">
    <property type="component" value="Unassembled WGS sequence"/>
</dbReference>
<comment type="caution">
    <text evidence="5">The sequence shown here is derived from an EMBL/GenBank/DDBJ whole genome shotgun (WGS) entry which is preliminary data.</text>
</comment>
<name>A0AAW1RKJ3_9CHLO</name>
<evidence type="ECO:0000256" key="1">
    <source>
        <dbReference type="ARBA" id="ARBA00022729"/>
    </source>
</evidence>
<evidence type="ECO:0000313" key="5">
    <source>
        <dbReference type="EMBL" id="KAK9833792.1"/>
    </source>
</evidence>
<dbReference type="EMBL" id="JALJOS010000010">
    <property type="protein sequence ID" value="KAK9833792.1"/>
    <property type="molecule type" value="Genomic_DNA"/>
</dbReference>
<evidence type="ECO:0000313" key="6">
    <source>
        <dbReference type="Proteomes" id="UP001438707"/>
    </source>
</evidence>
<dbReference type="AlphaFoldDB" id="A0AAW1RKJ3"/>
<keyword evidence="6" id="KW-1185">Reference proteome</keyword>
<dbReference type="GO" id="GO:0016787">
    <property type="term" value="F:hydrolase activity"/>
    <property type="evidence" value="ECO:0007669"/>
    <property type="project" value="UniProtKB-KW"/>
</dbReference>
<evidence type="ECO:0000259" key="4">
    <source>
        <dbReference type="Pfam" id="PF00149"/>
    </source>
</evidence>
<sequence length="404" mass="46102">MPTPNDPDADQRRLLDDAESGTFPHQPSQDPQTFNIATEKPADSSFAPLQLTPDAWARIALWALIVLSLLGLGIVAAFVFLDIDYITPDYNIKFLVVGDWGREGNSNQTAVADAMARLSQKWEPDFIISTGDNFYESGLTSVEDPQFSQSFSDVYKDKSLQVQWHAILGNHDYGETYPWNETSSLPPQCSSGQSDCYYSPLHQLDIRLTERDWRWHCERFFTLPLARSMFTPLQIEIFFIDTNPALPEYHEAAWAERPGGIAEQSWASQVRELEYRLSSSRARWKIVVGHHPVRNNRMAPIPSLMQDLEPLLRKYYVRAYFSGHEHCLEHLHVPGEPTHYFVSGGGSLTDYPTMLTDYGGSQWQHQGSGFAAVELEDDEIEVKFYGVEGDKRIYKSEFSFDEDR</sequence>
<dbReference type="Pfam" id="PF00149">
    <property type="entry name" value="Metallophos"/>
    <property type="match status" value="1"/>
</dbReference>
<evidence type="ECO:0000256" key="2">
    <source>
        <dbReference type="ARBA" id="ARBA00022801"/>
    </source>
</evidence>
<feature type="transmembrane region" description="Helical" evidence="3">
    <location>
        <begin position="59"/>
        <end position="81"/>
    </location>
</feature>
<organism evidence="5 6">
    <name type="scientific">Apatococcus lobatus</name>
    <dbReference type="NCBI Taxonomy" id="904363"/>
    <lineage>
        <taxon>Eukaryota</taxon>
        <taxon>Viridiplantae</taxon>
        <taxon>Chlorophyta</taxon>
        <taxon>core chlorophytes</taxon>
        <taxon>Trebouxiophyceae</taxon>
        <taxon>Chlorellales</taxon>
        <taxon>Chlorellaceae</taxon>
        <taxon>Apatococcus</taxon>
    </lineage>
</organism>
<accession>A0AAW1RKJ3</accession>
<dbReference type="InterPro" id="IPR051558">
    <property type="entry name" value="Metallophosphoesterase_PAP"/>
</dbReference>
<keyword evidence="1" id="KW-0732">Signal</keyword>
<dbReference type="PANTHER" id="PTHR10161">
    <property type="entry name" value="TARTRATE-RESISTANT ACID PHOSPHATASE TYPE 5"/>
    <property type="match status" value="1"/>
</dbReference>
<proteinExistence type="predicted"/>
<dbReference type="Gene3D" id="3.60.21.10">
    <property type="match status" value="1"/>
</dbReference>
<keyword evidence="3" id="KW-0812">Transmembrane</keyword>
<feature type="domain" description="Calcineurin-like phosphoesterase" evidence="4">
    <location>
        <begin position="92"/>
        <end position="327"/>
    </location>
</feature>
<dbReference type="InterPro" id="IPR029052">
    <property type="entry name" value="Metallo-depent_PP-like"/>
</dbReference>
<dbReference type="InterPro" id="IPR004843">
    <property type="entry name" value="Calcineurin-like_PHP"/>
</dbReference>
<reference evidence="5 6" key="1">
    <citation type="journal article" date="2024" name="Nat. Commun.">
        <title>Phylogenomics reveals the evolutionary origins of lichenization in chlorophyte algae.</title>
        <authorList>
            <person name="Puginier C."/>
            <person name="Libourel C."/>
            <person name="Otte J."/>
            <person name="Skaloud P."/>
            <person name="Haon M."/>
            <person name="Grisel S."/>
            <person name="Petersen M."/>
            <person name="Berrin J.G."/>
            <person name="Delaux P.M."/>
            <person name="Dal Grande F."/>
            <person name="Keller J."/>
        </authorList>
    </citation>
    <scope>NUCLEOTIDE SEQUENCE [LARGE SCALE GENOMIC DNA]</scope>
    <source>
        <strain evidence="5 6">SAG 2145</strain>
    </source>
</reference>
<keyword evidence="3" id="KW-1133">Transmembrane helix</keyword>
<keyword evidence="3" id="KW-0472">Membrane</keyword>
<dbReference type="PANTHER" id="PTHR10161:SF14">
    <property type="entry name" value="TARTRATE-RESISTANT ACID PHOSPHATASE TYPE 5"/>
    <property type="match status" value="1"/>
</dbReference>
<protein>
    <recommendedName>
        <fullName evidence="4">Calcineurin-like phosphoesterase domain-containing protein</fullName>
    </recommendedName>
</protein>
<evidence type="ECO:0000256" key="3">
    <source>
        <dbReference type="SAM" id="Phobius"/>
    </source>
</evidence>
<keyword evidence="2" id="KW-0378">Hydrolase</keyword>
<dbReference type="SUPFAM" id="SSF56300">
    <property type="entry name" value="Metallo-dependent phosphatases"/>
    <property type="match status" value="1"/>
</dbReference>
<gene>
    <name evidence="5" type="ORF">WJX74_005969</name>
</gene>